<reference evidence="2 3" key="1">
    <citation type="submission" date="2012-02" db="EMBL/GenBank/DDBJ databases">
        <title>Improved High-Quality Draft genome of Joostella marina DSM 19592.</title>
        <authorList>
            <consortium name="US DOE Joint Genome Institute (JGI-PGF)"/>
            <person name="Lucas S."/>
            <person name="Copeland A."/>
            <person name="Lapidus A."/>
            <person name="Bruce D."/>
            <person name="Goodwin L."/>
            <person name="Pitluck S."/>
            <person name="Peters L."/>
            <person name="Chertkov O."/>
            <person name="Ovchinnikova G."/>
            <person name="Kyrpides N."/>
            <person name="Mavromatis K."/>
            <person name="Detter J.C."/>
            <person name="Han C."/>
            <person name="Land M."/>
            <person name="Hauser L."/>
            <person name="Markowitz V."/>
            <person name="Cheng J.-F."/>
            <person name="Hugenholtz P."/>
            <person name="Woyke T."/>
            <person name="Wu D."/>
            <person name="Tindall B."/>
            <person name="Brambilla E."/>
            <person name="Klenk H.-P."/>
            <person name="Eisen J.A."/>
        </authorList>
    </citation>
    <scope>NUCLEOTIDE SEQUENCE [LARGE SCALE GENOMIC DNA]</scope>
    <source>
        <strain evidence="2 3">DSM 19592</strain>
    </source>
</reference>
<protein>
    <submittedName>
        <fullName evidence="2">Uncharacterized protein</fullName>
    </submittedName>
</protein>
<keyword evidence="1" id="KW-0472">Membrane</keyword>
<proteinExistence type="predicted"/>
<dbReference type="AlphaFoldDB" id="I3C4R4"/>
<keyword evidence="3" id="KW-1185">Reference proteome</keyword>
<accession>I3C4R4</accession>
<dbReference type="EMBL" id="JH651379">
    <property type="protein sequence ID" value="EIJ38607.1"/>
    <property type="molecule type" value="Genomic_DNA"/>
</dbReference>
<organism evidence="2 3">
    <name type="scientific">Galbibacter orientalis DSM 19592</name>
    <dbReference type="NCBI Taxonomy" id="926559"/>
    <lineage>
        <taxon>Bacteria</taxon>
        <taxon>Pseudomonadati</taxon>
        <taxon>Bacteroidota</taxon>
        <taxon>Flavobacteriia</taxon>
        <taxon>Flavobacteriales</taxon>
        <taxon>Flavobacteriaceae</taxon>
        <taxon>Galbibacter</taxon>
    </lineage>
</organism>
<gene>
    <name evidence="2" type="ORF">JoomaDRAFT_1595</name>
</gene>
<evidence type="ECO:0000256" key="1">
    <source>
        <dbReference type="SAM" id="Phobius"/>
    </source>
</evidence>
<keyword evidence="1" id="KW-1133">Transmembrane helix</keyword>
<keyword evidence="1" id="KW-0812">Transmembrane</keyword>
<evidence type="ECO:0000313" key="3">
    <source>
        <dbReference type="Proteomes" id="UP000004690"/>
    </source>
</evidence>
<sequence length="65" mass="7721">MAFTILKQNMTLFYTLSVDFCITITHFLVTSRKIRRDLNSKCSNLNYRVNLSVLFVLNTTNYYLF</sequence>
<dbReference type="HOGENOM" id="CLU_2844006_0_0_10"/>
<dbReference type="Proteomes" id="UP000004690">
    <property type="component" value="Unassembled WGS sequence"/>
</dbReference>
<evidence type="ECO:0000313" key="2">
    <source>
        <dbReference type="EMBL" id="EIJ38607.1"/>
    </source>
</evidence>
<feature type="transmembrane region" description="Helical" evidence="1">
    <location>
        <begin position="12"/>
        <end position="29"/>
    </location>
</feature>
<name>I3C4R4_9FLAO</name>